<organism evidence="1 2">
    <name type="scientific">Streptococcus suis</name>
    <dbReference type="NCBI Taxonomy" id="1307"/>
    <lineage>
        <taxon>Bacteria</taxon>
        <taxon>Bacillati</taxon>
        <taxon>Bacillota</taxon>
        <taxon>Bacilli</taxon>
        <taxon>Lactobacillales</taxon>
        <taxon>Streptococcaceae</taxon>
        <taxon>Streptococcus</taxon>
    </lineage>
</organism>
<gene>
    <name evidence="1" type="ORF">SHY70_05670</name>
</gene>
<sequence>MSAIFKNKKKLTEAYSLILDYDKELNRLRKENNILKRNLSGLEFFNNNNRIIIFCQPIRNTILIISVTYKLDYKKRIKNLYFKINDLSNLIRSNLLNFLDIDVCYGGEFDALEHLIIKDFIIKTPNKGFGSLLLREALFHISQLFGEYVKITGLLSSVDEEDSNNKNRRNHVYQKFGFEIDGSYIKITAIPLDKIAEERQKWNN</sequence>
<name>A0AAW9DFR0_STRSU</name>
<dbReference type="Proteomes" id="UP001270004">
    <property type="component" value="Unassembled WGS sequence"/>
</dbReference>
<protein>
    <submittedName>
        <fullName evidence="1">Uncharacterized protein</fullName>
    </submittedName>
</protein>
<dbReference type="AlphaFoldDB" id="A0AAW9DFR0"/>
<comment type="caution">
    <text evidence="1">The sequence shown here is derived from an EMBL/GenBank/DDBJ whole genome shotgun (WGS) entry which is preliminary data.</text>
</comment>
<dbReference type="EMBL" id="JAWWZK010000009">
    <property type="protein sequence ID" value="MDX5037768.1"/>
    <property type="molecule type" value="Genomic_DNA"/>
</dbReference>
<accession>A0AAW9DFR0</accession>
<evidence type="ECO:0000313" key="1">
    <source>
        <dbReference type="EMBL" id="MDX5037768.1"/>
    </source>
</evidence>
<dbReference type="RefSeq" id="WP_257115369.1">
    <property type="nucleotide sequence ID" value="NZ_CP102141.1"/>
</dbReference>
<reference evidence="1" key="1">
    <citation type="submission" date="2023-11" db="EMBL/GenBank/DDBJ databases">
        <title>Antimicrobial resistance in invasive Streptococcus suis isolated in Spain and the associated genetic mechanisms.</title>
        <authorList>
            <person name="Uruen C."/>
            <person name="Arenas J.A."/>
        </authorList>
    </citation>
    <scope>NUCLEOTIDE SEQUENCE</scope>
    <source>
        <strain evidence="1">Ss_70</strain>
    </source>
</reference>
<evidence type="ECO:0000313" key="2">
    <source>
        <dbReference type="Proteomes" id="UP001270004"/>
    </source>
</evidence>
<proteinExistence type="predicted"/>